<organism evidence="1">
    <name type="scientific">viral metagenome</name>
    <dbReference type="NCBI Taxonomy" id="1070528"/>
    <lineage>
        <taxon>unclassified sequences</taxon>
        <taxon>metagenomes</taxon>
        <taxon>organismal metagenomes</taxon>
    </lineage>
</organism>
<dbReference type="AlphaFoldDB" id="A0A6C0D9I6"/>
<protein>
    <submittedName>
        <fullName evidence="1">Uncharacterized protein</fullName>
    </submittedName>
</protein>
<name>A0A6C0D9I6_9ZZZZ</name>
<reference evidence="1" key="1">
    <citation type="journal article" date="2020" name="Nature">
        <title>Giant virus diversity and host interactions through global metagenomics.</title>
        <authorList>
            <person name="Schulz F."/>
            <person name="Roux S."/>
            <person name="Paez-Espino D."/>
            <person name="Jungbluth S."/>
            <person name="Walsh D.A."/>
            <person name="Denef V.J."/>
            <person name="McMahon K.D."/>
            <person name="Konstantinidis K.T."/>
            <person name="Eloe-Fadrosh E.A."/>
            <person name="Kyrpides N.C."/>
            <person name="Woyke T."/>
        </authorList>
    </citation>
    <scope>NUCLEOTIDE SEQUENCE</scope>
    <source>
        <strain evidence="1">GVMAG-M-3300023174-131</strain>
    </source>
</reference>
<proteinExistence type="predicted"/>
<accession>A0A6C0D9I6</accession>
<dbReference type="EMBL" id="MN739570">
    <property type="protein sequence ID" value="QHT13488.1"/>
    <property type="molecule type" value="Genomic_DNA"/>
</dbReference>
<sequence length="63" mass="7654">MKTIIIILLALLIIFIININEKFMDFDPSEWFRRNNIPESIWWNATRRTRNMSYDLRGDPLIN</sequence>
<evidence type="ECO:0000313" key="1">
    <source>
        <dbReference type="EMBL" id="QHT13488.1"/>
    </source>
</evidence>